<sequence length="119" mass="13077">MELVMKIQVNTPFNLTMESGEVISLSAGVHEVSKEVGEHWFTLAHSNVLSADGAPDYRQLSAELQEQNTALRVRLEENEQEIAVLKHQIETLKNQSDTNQTGAGDGKKSGTADNRTGKK</sequence>
<evidence type="ECO:0008006" key="4">
    <source>
        <dbReference type="Google" id="ProtNLM"/>
    </source>
</evidence>
<keyword evidence="2" id="KW-0614">Plasmid</keyword>
<dbReference type="AlphaFoldDB" id="A0A433ZS00"/>
<evidence type="ECO:0000256" key="1">
    <source>
        <dbReference type="SAM" id="MobiDB-lite"/>
    </source>
</evidence>
<organism evidence="2 3">
    <name type="scientific">Morganella morganii</name>
    <name type="common">Proteus morganii</name>
    <dbReference type="NCBI Taxonomy" id="582"/>
    <lineage>
        <taxon>Bacteria</taxon>
        <taxon>Pseudomonadati</taxon>
        <taxon>Pseudomonadota</taxon>
        <taxon>Gammaproteobacteria</taxon>
        <taxon>Enterobacterales</taxon>
        <taxon>Morganellaceae</taxon>
        <taxon>Morganella</taxon>
    </lineage>
</organism>
<proteinExistence type="predicted"/>
<dbReference type="EMBL" id="NRQY01000002">
    <property type="protein sequence ID" value="RUT64897.1"/>
    <property type="molecule type" value="Genomic_DNA"/>
</dbReference>
<name>A0A433ZS00_MORMO</name>
<evidence type="ECO:0000313" key="2">
    <source>
        <dbReference type="EMBL" id="RUT64897.1"/>
    </source>
</evidence>
<accession>A0A433ZS00</accession>
<geneLocation type="plasmid" evidence="2">
    <name>unnamed1</name>
</geneLocation>
<feature type="compositionally biased region" description="Polar residues" evidence="1">
    <location>
        <begin position="91"/>
        <end position="102"/>
    </location>
</feature>
<evidence type="ECO:0000313" key="3">
    <source>
        <dbReference type="Proteomes" id="UP000286908"/>
    </source>
</evidence>
<reference evidence="2 3" key="1">
    <citation type="submission" date="2017-08" db="EMBL/GenBank/DDBJ databases">
        <title>Draft genome sequence of pheromone producing symbiont Morganella morganii, of the female New Zealand grass grub Costelytra giveni.</title>
        <authorList>
            <person name="Laugraud A."/>
            <person name="Young S.D."/>
            <person name="Hurst M.H."/>
        </authorList>
    </citation>
    <scope>NUCLEOTIDE SEQUENCE [LARGE SCALE GENOMIC DNA]</scope>
    <source>
        <strain evidence="2 3">MMsCG</strain>
        <plasmid evidence="2">unnamed1</plasmid>
    </source>
</reference>
<gene>
    <name evidence="2" type="ORF">CKG00_17380</name>
</gene>
<comment type="caution">
    <text evidence="2">The sequence shown here is derived from an EMBL/GenBank/DDBJ whole genome shotgun (WGS) entry which is preliminary data.</text>
</comment>
<protein>
    <recommendedName>
        <fullName evidence="4">Bacteriophage protein</fullName>
    </recommendedName>
</protein>
<dbReference type="Gene3D" id="6.10.250.1820">
    <property type="match status" value="1"/>
</dbReference>
<dbReference type="Proteomes" id="UP000286908">
    <property type="component" value="Unassembled WGS sequence"/>
</dbReference>
<feature type="region of interest" description="Disordered" evidence="1">
    <location>
        <begin position="91"/>
        <end position="119"/>
    </location>
</feature>